<dbReference type="PANTHER" id="PTHR46910:SF1">
    <property type="entry name" value="MISCELLANEOUS ZN(II)2CYS6 TRANSCRIPTION FACTOR (EUROFUNG)-RELATED"/>
    <property type="match status" value="1"/>
</dbReference>
<keyword evidence="5" id="KW-1185">Reference proteome</keyword>
<dbReference type="Proteomes" id="UP000093000">
    <property type="component" value="Unassembled WGS sequence"/>
</dbReference>
<evidence type="ECO:0000313" key="5">
    <source>
        <dbReference type="Proteomes" id="UP000093000"/>
    </source>
</evidence>
<dbReference type="CDD" id="cd00067">
    <property type="entry name" value="GAL4"/>
    <property type="match status" value="1"/>
</dbReference>
<dbReference type="InterPro" id="IPR001138">
    <property type="entry name" value="Zn2Cys6_DnaBD"/>
</dbReference>
<proteinExistence type="predicted"/>
<comment type="caution">
    <text evidence="4">The sequence shown here is derived from an EMBL/GenBank/DDBJ whole genome shotgun (WGS) entry which is preliminary data.</text>
</comment>
<dbReference type="Pfam" id="PF04082">
    <property type="entry name" value="Fungal_trans"/>
    <property type="match status" value="1"/>
</dbReference>
<feature type="region of interest" description="Disordered" evidence="2">
    <location>
        <begin position="626"/>
        <end position="753"/>
    </location>
</feature>
<dbReference type="InterPro" id="IPR050987">
    <property type="entry name" value="AtrR-like"/>
</dbReference>
<evidence type="ECO:0000313" key="4">
    <source>
        <dbReference type="EMBL" id="OBZ90001.1"/>
    </source>
</evidence>
<evidence type="ECO:0000256" key="2">
    <source>
        <dbReference type="SAM" id="MobiDB-lite"/>
    </source>
</evidence>
<evidence type="ECO:0000256" key="1">
    <source>
        <dbReference type="ARBA" id="ARBA00023242"/>
    </source>
</evidence>
<dbReference type="CDD" id="cd12148">
    <property type="entry name" value="fungal_TF_MHR"/>
    <property type="match status" value="1"/>
</dbReference>
<accession>A0A1C7NLG4</accession>
<dbReference type="InterPro" id="IPR007219">
    <property type="entry name" value="XnlR_reg_dom"/>
</dbReference>
<dbReference type="GO" id="GO:0003677">
    <property type="term" value="F:DNA binding"/>
    <property type="evidence" value="ECO:0007669"/>
    <property type="project" value="InterPro"/>
</dbReference>
<dbReference type="EMBL" id="LUGH01000068">
    <property type="protein sequence ID" value="OBZ90001.1"/>
    <property type="molecule type" value="Genomic_DNA"/>
</dbReference>
<protein>
    <submittedName>
        <fullName evidence="4">Nitrogen assimilation transcription factor nirA</fullName>
    </submittedName>
</protein>
<reference evidence="4 5" key="1">
    <citation type="submission" date="2016-03" db="EMBL/GenBank/DDBJ databases">
        <title>Choanephora cucurbitarum.</title>
        <authorList>
            <person name="Min B."/>
            <person name="Park H."/>
            <person name="Park J.-H."/>
            <person name="Shin H.-D."/>
            <person name="Choi I.-G."/>
        </authorList>
    </citation>
    <scope>NUCLEOTIDE SEQUENCE [LARGE SCALE GENOMIC DNA]</scope>
    <source>
        <strain evidence="4 5">KUS-F28377</strain>
    </source>
</reference>
<dbReference type="GO" id="GO:0006351">
    <property type="term" value="P:DNA-templated transcription"/>
    <property type="evidence" value="ECO:0007669"/>
    <property type="project" value="InterPro"/>
</dbReference>
<dbReference type="AlphaFoldDB" id="A0A1C7NLG4"/>
<feature type="domain" description="Xylanolytic transcriptional activator regulatory" evidence="3">
    <location>
        <begin position="294"/>
        <end position="366"/>
    </location>
</feature>
<dbReference type="GO" id="GO:0000981">
    <property type="term" value="F:DNA-binding transcription factor activity, RNA polymerase II-specific"/>
    <property type="evidence" value="ECO:0007669"/>
    <property type="project" value="InterPro"/>
</dbReference>
<dbReference type="SMART" id="SM00906">
    <property type="entry name" value="Fungal_trans"/>
    <property type="match status" value="1"/>
</dbReference>
<feature type="region of interest" description="Disordered" evidence="2">
    <location>
        <begin position="786"/>
        <end position="808"/>
    </location>
</feature>
<dbReference type="InParanoid" id="A0A1C7NLG4"/>
<dbReference type="PANTHER" id="PTHR46910">
    <property type="entry name" value="TRANSCRIPTION FACTOR PDR1"/>
    <property type="match status" value="1"/>
</dbReference>
<gene>
    <name evidence="4" type="primary">nirA_0</name>
    <name evidence="4" type="ORF">A0J61_01943</name>
</gene>
<keyword evidence="1" id="KW-0539">Nucleus</keyword>
<sequence>MYEEPPPLPFPSLTSLKSTAIDILKSQRSPNTPDVEFKFCYPEQSGQTEKRRLKPNNKACDVCKKKKIRCDINALPHEPCTRANCQCEHHHQHFVSTEEASHSSEMMVTNTNSESIPSTTVFRKPGLLHSGHYTGETSFCGYLRAQNQPPVITKEDQYPTFSTLPLPPIAPNISSADQRYLIDVYYDNLNPFYPIINKTDMLEQLDLVQKKSSSYLSPLFFFALFARAAHVESNRQYTEDRQFTFHDLGIACLDYASALVHYYKDKPRISTVLALVIMTNHLEQEKKHRDLTKTWLWAGDAFRMALDLGIHRSFISKESDSFGQLCIRTFWLAYIADCTVSMTYGRPSATEEKVLDVTYPSKLPNDDDYATQWIDGLSSLISLSKVTARVIKFNYCPPPPFIIQGPVKRHNAFLVSVDSWLMDIISPVKEGEEPEEPESPLSQLPNTFKDESLISARITLQKKMFLYANLILLHRPYVNDVLTTRNTSNRPSYDICSYAAIIITDLASKLDPAELVYHSKSPLMAYALVMALRIHIMNATNANPEKYNAQKNFNLCLATLNRLPQAKDTSSMLYEALVDLVEQYNDRFLLAQEREDDIKLQQQLHQQMNLRQPVITAAQVVFSPGAIDKRKDRPNSDASNGVPLMSFNTSLDSSGSQPNRLVIKHHQHSADPNNRKKKKVKATHDSPAMTVESSKHKPKQPQQKPNKTFSEFQHMSSPQLSMQPPSSSNISRSNAKTPRQRQRQQQQQQAIQPVPFDAQLSSSTTSTSSFGQFSFSGQANPFIPTQYTNINKSNSHSSSSSSVSSTNTFSHSDNYYAAPLPNQGNNDLVNQPTNDIMQPYDFTPNMFPFGEDISFDEVLSKMNTYQNTFLSNLNPSSLINNGFVNDNFSTELMAMYHFTPQDSAIGISVSKGPNEMMIPSNDTNNSALDFP</sequence>
<evidence type="ECO:0000259" key="3">
    <source>
        <dbReference type="SMART" id="SM00906"/>
    </source>
</evidence>
<feature type="compositionally biased region" description="Polar residues" evidence="2">
    <location>
        <begin position="646"/>
        <end position="659"/>
    </location>
</feature>
<name>A0A1C7NLG4_9FUNG</name>
<dbReference type="GO" id="GO:0008270">
    <property type="term" value="F:zinc ion binding"/>
    <property type="evidence" value="ECO:0007669"/>
    <property type="project" value="InterPro"/>
</dbReference>
<feature type="compositionally biased region" description="Low complexity" evidence="2">
    <location>
        <begin position="793"/>
        <end position="808"/>
    </location>
</feature>
<feature type="compositionally biased region" description="Low complexity" evidence="2">
    <location>
        <begin position="715"/>
        <end position="728"/>
    </location>
</feature>
<dbReference type="STRING" id="101091.A0A1C7NLG4"/>
<organism evidence="4 5">
    <name type="scientific">Choanephora cucurbitarum</name>
    <dbReference type="NCBI Taxonomy" id="101091"/>
    <lineage>
        <taxon>Eukaryota</taxon>
        <taxon>Fungi</taxon>
        <taxon>Fungi incertae sedis</taxon>
        <taxon>Mucoromycota</taxon>
        <taxon>Mucoromycotina</taxon>
        <taxon>Mucoromycetes</taxon>
        <taxon>Mucorales</taxon>
        <taxon>Mucorineae</taxon>
        <taxon>Choanephoraceae</taxon>
        <taxon>Choanephoroideae</taxon>
        <taxon>Choanephora</taxon>
    </lineage>
</organism>
<dbReference type="OrthoDB" id="4161332at2759"/>